<evidence type="ECO:0000313" key="8">
    <source>
        <dbReference type="EMBL" id="OQE20308.1"/>
    </source>
</evidence>
<dbReference type="GO" id="GO:0005524">
    <property type="term" value="F:ATP binding"/>
    <property type="evidence" value="ECO:0007669"/>
    <property type="project" value="InterPro"/>
</dbReference>
<protein>
    <recommendedName>
        <fullName evidence="2">Serine/threonine-protein kinase ATG1</fullName>
    </recommendedName>
    <alternativeName>
        <fullName evidence="5">Autophagy-related protein 1</fullName>
    </alternativeName>
    <alternativeName>
        <fullName evidence="3">Serine/threonine-protein kinase atg1</fullName>
    </alternativeName>
</protein>
<dbReference type="SUPFAM" id="SSF56112">
    <property type="entry name" value="Protein kinase-like (PK-like)"/>
    <property type="match status" value="1"/>
</dbReference>
<dbReference type="OrthoDB" id="10252171at2759"/>
<evidence type="ECO:0000256" key="2">
    <source>
        <dbReference type="ARBA" id="ARBA00018572"/>
    </source>
</evidence>
<dbReference type="InterPro" id="IPR008271">
    <property type="entry name" value="Ser/Thr_kinase_AS"/>
</dbReference>
<feature type="compositionally biased region" description="Basic and acidic residues" evidence="6">
    <location>
        <begin position="457"/>
        <end position="466"/>
    </location>
</feature>
<feature type="region of interest" description="Disordered" evidence="6">
    <location>
        <begin position="340"/>
        <end position="401"/>
    </location>
</feature>
<comment type="caution">
    <text evidence="8">The sequence shown here is derived from an EMBL/GenBank/DDBJ whole genome shotgun (WGS) entry which is preliminary data.</text>
</comment>
<feature type="domain" description="Protein kinase" evidence="7">
    <location>
        <begin position="48"/>
        <end position="315"/>
    </location>
</feature>
<dbReference type="GO" id="GO:0034045">
    <property type="term" value="C:phagophore assembly site membrane"/>
    <property type="evidence" value="ECO:0007669"/>
    <property type="project" value="UniProtKB-SubCell"/>
</dbReference>
<evidence type="ECO:0000256" key="5">
    <source>
        <dbReference type="ARBA" id="ARBA00030237"/>
    </source>
</evidence>
<keyword evidence="4" id="KW-0072">Autophagy</keyword>
<dbReference type="InterPro" id="IPR000719">
    <property type="entry name" value="Prot_kinase_dom"/>
</dbReference>
<evidence type="ECO:0000256" key="3">
    <source>
        <dbReference type="ARBA" id="ARBA00019599"/>
    </source>
</evidence>
<dbReference type="InterPro" id="IPR045269">
    <property type="entry name" value="Atg1-like"/>
</dbReference>
<dbReference type="GO" id="GO:0006914">
    <property type="term" value="P:autophagy"/>
    <property type="evidence" value="ECO:0007669"/>
    <property type="project" value="UniProtKB-KW"/>
</dbReference>
<dbReference type="InterPro" id="IPR011009">
    <property type="entry name" value="Kinase-like_dom_sf"/>
</dbReference>
<feature type="compositionally biased region" description="Polar residues" evidence="6">
    <location>
        <begin position="369"/>
        <end position="388"/>
    </location>
</feature>
<dbReference type="STRING" id="303698.A0A1V6T1R5"/>
<dbReference type="Gene3D" id="1.10.510.10">
    <property type="entry name" value="Transferase(Phosphotransferase) domain 1"/>
    <property type="match status" value="1"/>
</dbReference>
<keyword evidence="9" id="KW-1185">Reference proteome</keyword>
<evidence type="ECO:0000256" key="4">
    <source>
        <dbReference type="ARBA" id="ARBA00023006"/>
    </source>
</evidence>
<dbReference type="EMBL" id="MLKD01000013">
    <property type="protein sequence ID" value="OQE20308.1"/>
    <property type="molecule type" value="Genomic_DNA"/>
</dbReference>
<feature type="compositionally biased region" description="Polar residues" evidence="6">
    <location>
        <begin position="347"/>
        <end position="359"/>
    </location>
</feature>
<feature type="compositionally biased region" description="Basic and acidic residues" evidence="6">
    <location>
        <begin position="502"/>
        <end position="522"/>
    </location>
</feature>
<dbReference type="PANTHER" id="PTHR24348:SF68">
    <property type="entry name" value="SERINE_THREONINE-PROTEIN KINASE ATG1C"/>
    <property type="match status" value="1"/>
</dbReference>
<sequence>MARLPDLVRDSKLETRFLPDFSVETVHTYHWHEAEPAQRRPVSLSEHWKRQRKIGGGGYSTVWLEKCPKHSRYGVQLRAVKQIETGGRFARIDFNRELEAIAKFSHPKYERCFVKSFGWYNTPDNLFISMEYMDLGDLHDYLLDRPALPESQVQDISYQILEGLQMMHENEFIHRDLKPKNILIKSHPPQGEWWVKIGDFGISKRMEESPETSTTLRGTTGFIAPELYGFINPGSPYSTDMWSFGEIIYQMLTKKPVFKPISQLSSYIYHPEAFPSTALSDAGVTAICIDFIQSLMKPKPESRLTTKMALDHRWIQLAYEIMSTPGDNPLLGIQDHPNLTQEKKQRTGQSADTNGSFRGTTRPKKRTDPNATATKSTGLHSKVQTGDSETLRPKKDAKTSGVKAKYAFVEDYDSTDDTKVFARVSSGTDSHSTESISEDEKIPRGQKSKQSTPVSEETSRDSEHPTSSKANIPPKKKLSVAERIRIHEREKIEKARASQKSELSKSSDDSSTRKWSDPSRIEIRSVRPNREMQVIRSPDHLRTTLIISPQAKIQALDLASPRRIRGT</sequence>
<feature type="compositionally biased region" description="Polar residues" evidence="6">
    <location>
        <begin position="425"/>
        <end position="435"/>
    </location>
</feature>
<reference evidence="9" key="1">
    <citation type="journal article" date="2017" name="Nat. Microbiol.">
        <title>Global analysis of biosynthetic gene clusters reveals vast potential of secondary metabolite production in Penicillium species.</title>
        <authorList>
            <person name="Nielsen J.C."/>
            <person name="Grijseels S."/>
            <person name="Prigent S."/>
            <person name="Ji B."/>
            <person name="Dainat J."/>
            <person name="Nielsen K.F."/>
            <person name="Frisvad J.C."/>
            <person name="Workman M."/>
            <person name="Nielsen J."/>
        </authorList>
    </citation>
    <scope>NUCLEOTIDE SEQUENCE [LARGE SCALE GENOMIC DNA]</scope>
    <source>
        <strain evidence="9">IBT 24891</strain>
    </source>
</reference>
<evidence type="ECO:0000259" key="7">
    <source>
        <dbReference type="PROSITE" id="PS50011"/>
    </source>
</evidence>
<feature type="compositionally biased region" description="Basic and acidic residues" evidence="6">
    <location>
        <begin position="389"/>
        <end position="398"/>
    </location>
</feature>
<evidence type="ECO:0000313" key="9">
    <source>
        <dbReference type="Proteomes" id="UP000191285"/>
    </source>
</evidence>
<feature type="region of interest" description="Disordered" evidence="6">
    <location>
        <begin position="425"/>
        <end position="522"/>
    </location>
</feature>
<dbReference type="SMART" id="SM00220">
    <property type="entry name" value="S_TKc"/>
    <property type="match status" value="1"/>
</dbReference>
<dbReference type="PROSITE" id="PS50011">
    <property type="entry name" value="PROTEIN_KINASE_DOM"/>
    <property type="match status" value="1"/>
</dbReference>
<dbReference type="Proteomes" id="UP000191285">
    <property type="component" value="Unassembled WGS sequence"/>
</dbReference>
<accession>A0A1V6T1R5</accession>
<comment type="subcellular location">
    <subcellularLocation>
        <location evidence="1">Preautophagosomal structure membrane</location>
        <topology evidence="1">Peripheral membrane protein</topology>
    </subcellularLocation>
</comment>
<feature type="compositionally biased region" description="Basic and acidic residues" evidence="6">
    <location>
        <begin position="479"/>
        <end position="496"/>
    </location>
</feature>
<proteinExistence type="predicted"/>
<dbReference type="PANTHER" id="PTHR24348">
    <property type="entry name" value="SERINE/THREONINE-PROTEIN KINASE UNC-51-RELATED"/>
    <property type="match status" value="1"/>
</dbReference>
<name>A0A1V6T1R5_9EURO</name>
<evidence type="ECO:0000256" key="6">
    <source>
        <dbReference type="SAM" id="MobiDB-lite"/>
    </source>
</evidence>
<evidence type="ECO:0000256" key="1">
    <source>
        <dbReference type="ARBA" id="ARBA00004623"/>
    </source>
</evidence>
<dbReference type="GO" id="GO:0004674">
    <property type="term" value="F:protein serine/threonine kinase activity"/>
    <property type="evidence" value="ECO:0007669"/>
    <property type="project" value="InterPro"/>
</dbReference>
<dbReference type="Pfam" id="PF00069">
    <property type="entry name" value="Pkinase"/>
    <property type="match status" value="1"/>
</dbReference>
<gene>
    <name evidence="8" type="ORF">PENSTE_c013G05668</name>
</gene>
<organism evidence="8 9">
    <name type="scientific">Penicillium steckii</name>
    <dbReference type="NCBI Taxonomy" id="303698"/>
    <lineage>
        <taxon>Eukaryota</taxon>
        <taxon>Fungi</taxon>
        <taxon>Dikarya</taxon>
        <taxon>Ascomycota</taxon>
        <taxon>Pezizomycotina</taxon>
        <taxon>Eurotiomycetes</taxon>
        <taxon>Eurotiomycetidae</taxon>
        <taxon>Eurotiales</taxon>
        <taxon>Aspergillaceae</taxon>
        <taxon>Penicillium</taxon>
    </lineage>
</organism>
<dbReference type="PROSITE" id="PS00108">
    <property type="entry name" value="PROTEIN_KINASE_ST"/>
    <property type="match status" value="1"/>
</dbReference>
<dbReference type="AlphaFoldDB" id="A0A1V6T1R5"/>
<dbReference type="GO" id="GO:0010506">
    <property type="term" value="P:regulation of autophagy"/>
    <property type="evidence" value="ECO:0007669"/>
    <property type="project" value="InterPro"/>
</dbReference>